<organism evidence="1">
    <name type="scientific">viral metagenome</name>
    <dbReference type="NCBI Taxonomy" id="1070528"/>
    <lineage>
        <taxon>unclassified sequences</taxon>
        <taxon>metagenomes</taxon>
        <taxon>organismal metagenomes</taxon>
    </lineage>
</organism>
<name>A0A6C0KF12_9ZZZZ</name>
<sequence length="92" mass="10409">MKNLLNKLLFLSAILCLALVLSGYTKEGFICSTKNYPNVYEDVLVKGSILDAEKAYRFANDELKEDENKNVVEPGFNCRRVGFFCSNVSNVY</sequence>
<dbReference type="AlphaFoldDB" id="A0A6C0KF12"/>
<protein>
    <submittedName>
        <fullName evidence="1">Uncharacterized protein</fullName>
    </submittedName>
</protein>
<proteinExistence type="predicted"/>
<accession>A0A6C0KF12</accession>
<reference evidence="1" key="1">
    <citation type="journal article" date="2020" name="Nature">
        <title>Giant virus diversity and host interactions through global metagenomics.</title>
        <authorList>
            <person name="Schulz F."/>
            <person name="Roux S."/>
            <person name="Paez-Espino D."/>
            <person name="Jungbluth S."/>
            <person name="Walsh D.A."/>
            <person name="Denef V.J."/>
            <person name="McMahon K.D."/>
            <person name="Konstantinidis K.T."/>
            <person name="Eloe-Fadrosh E.A."/>
            <person name="Kyrpides N.C."/>
            <person name="Woyke T."/>
        </authorList>
    </citation>
    <scope>NUCLEOTIDE SEQUENCE</scope>
    <source>
        <strain evidence="1">GVMAG-S-1102244-55</strain>
    </source>
</reference>
<evidence type="ECO:0000313" key="1">
    <source>
        <dbReference type="EMBL" id="QHU14908.1"/>
    </source>
</evidence>
<dbReference type="EMBL" id="MN740847">
    <property type="protein sequence ID" value="QHU14908.1"/>
    <property type="molecule type" value="Genomic_DNA"/>
</dbReference>